<dbReference type="SUPFAM" id="SSF64288">
    <property type="entry name" value="Chorismate lyase-like"/>
    <property type="match status" value="1"/>
</dbReference>
<feature type="domain" description="UbiC transcription regulator-associated" evidence="2">
    <location>
        <begin position="41"/>
        <end position="180"/>
    </location>
</feature>
<organism evidence="3 4">
    <name type="scientific">Streptomyces carpinensis</name>
    <dbReference type="NCBI Taxonomy" id="66369"/>
    <lineage>
        <taxon>Bacteria</taxon>
        <taxon>Bacillati</taxon>
        <taxon>Actinomycetota</taxon>
        <taxon>Actinomycetes</taxon>
        <taxon>Kitasatosporales</taxon>
        <taxon>Streptomycetaceae</taxon>
        <taxon>Streptomyces</taxon>
    </lineage>
</organism>
<reference evidence="3 4" key="1">
    <citation type="submission" date="2024-06" db="EMBL/GenBank/DDBJ databases">
        <title>The Natural Products Discovery Center: Release of the First 8490 Sequenced Strains for Exploring Actinobacteria Biosynthetic Diversity.</title>
        <authorList>
            <person name="Kalkreuter E."/>
            <person name="Kautsar S.A."/>
            <person name="Yang D."/>
            <person name="Bader C.D."/>
            <person name="Teijaro C.N."/>
            <person name="Fluegel L."/>
            <person name="Davis C.M."/>
            <person name="Simpson J.R."/>
            <person name="Lauterbach L."/>
            <person name="Steele A.D."/>
            <person name="Gui C."/>
            <person name="Meng S."/>
            <person name="Li G."/>
            <person name="Viehrig K."/>
            <person name="Ye F."/>
            <person name="Su P."/>
            <person name="Kiefer A.F."/>
            <person name="Nichols A."/>
            <person name="Cepeda A.J."/>
            <person name="Yan W."/>
            <person name="Fan B."/>
            <person name="Jiang Y."/>
            <person name="Adhikari A."/>
            <person name="Zheng C.-J."/>
            <person name="Schuster L."/>
            <person name="Cowan T.M."/>
            <person name="Smanski M.J."/>
            <person name="Chevrette M.G."/>
            <person name="De Carvalho L.P.S."/>
            <person name="Shen B."/>
        </authorList>
    </citation>
    <scope>NUCLEOTIDE SEQUENCE [LARGE SCALE GENOMIC DNA]</scope>
    <source>
        <strain evidence="3 4">NPDC000634</strain>
    </source>
</reference>
<protein>
    <submittedName>
        <fullName evidence="3">GntR family transcriptional regulator</fullName>
    </submittedName>
</protein>
<dbReference type="PANTHER" id="PTHR44846">
    <property type="entry name" value="MANNOSYL-D-GLYCERATE TRANSPORT/METABOLISM SYSTEM REPRESSOR MNGR-RELATED"/>
    <property type="match status" value="1"/>
</dbReference>
<accession>A0ABV1WDN7</accession>
<name>A0ABV1WDN7_9ACTN</name>
<dbReference type="SMART" id="SM00866">
    <property type="entry name" value="UTRA"/>
    <property type="match status" value="1"/>
</dbReference>
<feature type="compositionally biased region" description="Gly residues" evidence="1">
    <location>
        <begin position="222"/>
        <end position="232"/>
    </location>
</feature>
<gene>
    <name evidence="3" type="ORF">ABT317_36490</name>
</gene>
<dbReference type="Proteomes" id="UP001458415">
    <property type="component" value="Unassembled WGS sequence"/>
</dbReference>
<sequence length="232" mass="25213">MATLRAEGLIETRQGRPARVASPVLRQPMAGFTYFTRFARAAGRVPSARTLEIVRCRPEPREAAVLHVDEDTTVVRLLRLRLLDGLPTMLERSVFREGVGQLLFGVDVEHGSVTERLAAQGVDLGSVDQEIDAVAADAVDARHLDVSAGAPLLRQRRVAREPNGTAFEVADDRYRPDMVTFFVRDERPAAPPARRRRAARGTQGAEDGGGAPGPVDERSTGRRGGTGRSRAT</sequence>
<evidence type="ECO:0000256" key="1">
    <source>
        <dbReference type="SAM" id="MobiDB-lite"/>
    </source>
</evidence>
<dbReference type="Pfam" id="PF07702">
    <property type="entry name" value="UTRA"/>
    <property type="match status" value="1"/>
</dbReference>
<dbReference type="InterPro" id="IPR050679">
    <property type="entry name" value="Bact_HTH_transcr_reg"/>
</dbReference>
<dbReference type="InterPro" id="IPR028978">
    <property type="entry name" value="Chorismate_lyase_/UTRA_dom_sf"/>
</dbReference>
<comment type="caution">
    <text evidence="3">The sequence shown here is derived from an EMBL/GenBank/DDBJ whole genome shotgun (WGS) entry which is preliminary data.</text>
</comment>
<proteinExistence type="predicted"/>
<evidence type="ECO:0000259" key="2">
    <source>
        <dbReference type="SMART" id="SM00866"/>
    </source>
</evidence>
<dbReference type="PANTHER" id="PTHR44846:SF1">
    <property type="entry name" value="MANNOSYL-D-GLYCERATE TRANSPORT_METABOLISM SYSTEM REPRESSOR MNGR-RELATED"/>
    <property type="match status" value="1"/>
</dbReference>
<dbReference type="EMBL" id="JBEPCU010000998">
    <property type="protein sequence ID" value="MER6982324.1"/>
    <property type="molecule type" value="Genomic_DNA"/>
</dbReference>
<dbReference type="InterPro" id="IPR011663">
    <property type="entry name" value="UTRA"/>
</dbReference>
<dbReference type="Gene3D" id="3.40.1410.10">
    <property type="entry name" value="Chorismate lyase-like"/>
    <property type="match status" value="1"/>
</dbReference>
<evidence type="ECO:0000313" key="3">
    <source>
        <dbReference type="EMBL" id="MER6982324.1"/>
    </source>
</evidence>
<evidence type="ECO:0000313" key="4">
    <source>
        <dbReference type="Proteomes" id="UP001458415"/>
    </source>
</evidence>
<keyword evidence="4" id="KW-1185">Reference proteome</keyword>
<feature type="region of interest" description="Disordered" evidence="1">
    <location>
        <begin position="183"/>
        <end position="232"/>
    </location>
</feature>